<name>A0AAW2PLR9_SESRA</name>
<protein>
    <submittedName>
        <fullName evidence="1">Uncharacterized protein</fullName>
    </submittedName>
</protein>
<dbReference type="EMBL" id="JACGWJ010000017">
    <property type="protein sequence ID" value="KAL0355356.1"/>
    <property type="molecule type" value="Genomic_DNA"/>
</dbReference>
<proteinExistence type="predicted"/>
<comment type="caution">
    <text evidence="1">The sequence shown here is derived from an EMBL/GenBank/DDBJ whole genome shotgun (WGS) entry which is preliminary data.</text>
</comment>
<accession>A0AAW2PLR9</accession>
<gene>
    <name evidence="1" type="ORF">Sradi_3982500</name>
</gene>
<sequence length="77" mass="8225">MKQSKDGLQEKKALEIERSDCGYRSGVEGRAGGLFQVGVGASLEHMGDMALNLVNIPLQFTSQGRFSVRGGADKIIA</sequence>
<dbReference type="AlphaFoldDB" id="A0AAW2PLR9"/>
<evidence type="ECO:0000313" key="1">
    <source>
        <dbReference type="EMBL" id="KAL0355356.1"/>
    </source>
</evidence>
<organism evidence="1">
    <name type="scientific">Sesamum radiatum</name>
    <name type="common">Black benniseed</name>
    <dbReference type="NCBI Taxonomy" id="300843"/>
    <lineage>
        <taxon>Eukaryota</taxon>
        <taxon>Viridiplantae</taxon>
        <taxon>Streptophyta</taxon>
        <taxon>Embryophyta</taxon>
        <taxon>Tracheophyta</taxon>
        <taxon>Spermatophyta</taxon>
        <taxon>Magnoliopsida</taxon>
        <taxon>eudicotyledons</taxon>
        <taxon>Gunneridae</taxon>
        <taxon>Pentapetalae</taxon>
        <taxon>asterids</taxon>
        <taxon>lamiids</taxon>
        <taxon>Lamiales</taxon>
        <taxon>Pedaliaceae</taxon>
        <taxon>Sesamum</taxon>
    </lineage>
</organism>
<reference evidence="1" key="1">
    <citation type="submission" date="2020-06" db="EMBL/GenBank/DDBJ databases">
        <authorList>
            <person name="Li T."/>
            <person name="Hu X."/>
            <person name="Zhang T."/>
            <person name="Song X."/>
            <person name="Zhang H."/>
            <person name="Dai N."/>
            <person name="Sheng W."/>
            <person name="Hou X."/>
            <person name="Wei L."/>
        </authorList>
    </citation>
    <scope>NUCLEOTIDE SEQUENCE</scope>
    <source>
        <strain evidence="1">G02</strain>
        <tissue evidence="1">Leaf</tissue>
    </source>
</reference>
<reference evidence="1" key="2">
    <citation type="journal article" date="2024" name="Plant">
        <title>Genomic evolution and insights into agronomic trait innovations of Sesamum species.</title>
        <authorList>
            <person name="Miao H."/>
            <person name="Wang L."/>
            <person name="Qu L."/>
            <person name="Liu H."/>
            <person name="Sun Y."/>
            <person name="Le M."/>
            <person name="Wang Q."/>
            <person name="Wei S."/>
            <person name="Zheng Y."/>
            <person name="Lin W."/>
            <person name="Duan Y."/>
            <person name="Cao H."/>
            <person name="Xiong S."/>
            <person name="Wang X."/>
            <person name="Wei L."/>
            <person name="Li C."/>
            <person name="Ma Q."/>
            <person name="Ju M."/>
            <person name="Zhao R."/>
            <person name="Li G."/>
            <person name="Mu C."/>
            <person name="Tian Q."/>
            <person name="Mei H."/>
            <person name="Zhang T."/>
            <person name="Gao T."/>
            <person name="Zhang H."/>
        </authorList>
    </citation>
    <scope>NUCLEOTIDE SEQUENCE</scope>
    <source>
        <strain evidence="1">G02</strain>
    </source>
</reference>